<dbReference type="OrthoDB" id="6882680at2"/>
<dbReference type="GO" id="GO:0004029">
    <property type="term" value="F:aldehyde dehydrogenase (NAD+) activity"/>
    <property type="evidence" value="ECO:0007669"/>
    <property type="project" value="UniProtKB-EC"/>
</dbReference>
<dbReference type="RefSeq" id="WP_068741414.1">
    <property type="nucleotide sequence ID" value="NZ_CBDRGN010000002.1"/>
</dbReference>
<dbReference type="PANTHER" id="PTHR42804">
    <property type="entry name" value="ALDEHYDE DEHYDROGENASE"/>
    <property type="match status" value="1"/>
</dbReference>
<dbReference type="InterPro" id="IPR016163">
    <property type="entry name" value="Ald_DH_C"/>
</dbReference>
<dbReference type="PROSITE" id="PS00687">
    <property type="entry name" value="ALDEHYDE_DEHYDR_GLU"/>
    <property type="match status" value="1"/>
</dbReference>
<dbReference type="InterPro" id="IPR016162">
    <property type="entry name" value="Ald_DH_N"/>
</dbReference>
<evidence type="ECO:0000313" key="9">
    <source>
        <dbReference type="Proteomes" id="UP000182241"/>
    </source>
</evidence>
<dbReference type="PANTHER" id="PTHR42804:SF1">
    <property type="entry name" value="ALDEHYDE DEHYDROGENASE-RELATED"/>
    <property type="match status" value="1"/>
</dbReference>
<comment type="similarity">
    <text evidence="1 6">Belongs to the aldehyde dehydrogenase family.</text>
</comment>
<proteinExistence type="inferred from homology"/>
<feature type="active site" evidence="5">
    <location>
        <position position="245"/>
    </location>
</feature>
<evidence type="ECO:0000256" key="4">
    <source>
        <dbReference type="ARBA" id="ARBA00049194"/>
    </source>
</evidence>
<keyword evidence="2 6" id="KW-0560">Oxidoreductase</keyword>
<dbReference type="FunFam" id="3.40.309.10:FF:000012">
    <property type="entry name" value="Betaine aldehyde dehydrogenase"/>
    <property type="match status" value="1"/>
</dbReference>
<dbReference type="InterPro" id="IPR015590">
    <property type="entry name" value="Aldehyde_DH_dom"/>
</dbReference>
<name>A0A1H5AJN3_TSUTY</name>
<dbReference type="InterPro" id="IPR016161">
    <property type="entry name" value="Ald_DH/histidinol_DH"/>
</dbReference>
<feature type="domain" description="Aldehyde dehydrogenase" evidence="7">
    <location>
        <begin position="13"/>
        <end position="469"/>
    </location>
</feature>
<accession>A0A1H5AJN3</accession>
<dbReference type="CDD" id="cd07138">
    <property type="entry name" value="ALDH_CddD_SSP0762"/>
    <property type="match status" value="1"/>
</dbReference>
<dbReference type="PROSITE" id="PS00070">
    <property type="entry name" value="ALDEHYDE_DEHYDR_CYS"/>
    <property type="match status" value="1"/>
</dbReference>
<dbReference type="Gene3D" id="3.40.605.10">
    <property type="entry name" value="Aldehyde Dehydrogenase, Chain A, domain 1"/>
    <property type="match status" value="1"/>
</dbReference>
<organism evidence="8 9">
    <name type="scientific">Tsukamurella tyrosinosolvens</name>
    <dbReference type="NCBI Taxonomy" id="57704"/>
    <lineage>
        <taxon>Bacteria</taxon>
        <taxon>Bacillati</taxon>
        <taxon>Actinomycetota</taxon>
        <taxon>Actinomycetes</taxon>
        <taxon>Mycobacteriales</taxon>
        <taxon>Tsukamurellaceae</taxon>
        <taxon>Tsukamurella</taxon>
    </lineage>
</organism>
<dbReference type="EC" id="1.2.1.3" evidence="3"/>
<dbReference type="Gene3D" id="3.40.309.10">
    <property type="entry name" value="Aldehyde Dehydrogenase, Chain A, domain 2"/>
    <property type="match status" value="1"/>
</dbReference>
<dbReference type="Proteomes" id="UP000182241">
    <property type="component" value="Unassembled WGS sequence"/>
</dbReference>
<dbReference type="InterPro" id="IPR029510">
    <property type="entry name" value="Ald_DH_CS_GLU"/>
</dbReference>
<protein>
    <recommendedName>
        <fullName evidence="3">aldehyde dehydrogenase (NAD(+))</fullName>
        <ecNumber evidence="3">1.2.1.3</ecNumber>
    </recommendedName>
</protein>
<comment type="catalytic activity">
    <reaction evidence="4">
        <text>an aldehyde + NAD(+) + H2O = a carboxylate + NADH + 2 H(+)</text>
        <dbReference type="Rhea" id="RHEA:16185"/>
        <dbReference type="ChEBI" id="CHEBI:15377"/>
        <dbReference type="ChEBI" id="CHEBI:15378"/>
        <dbReference type="ChEBI" id="CHEBI:17478"/>
        <dbReference type="ChEBI" id="CHEBI:29067"/>
        <dbReference type="ChEBI" id="CHEBI:57540"/>
        <dbReference type="ChEBI" id="CHEBI:57945"/>
        <dbReference type="EC" id="1.2.1.3"/>
    </reaction>
</comment>
<dbReference type="EMBL" id="FNSA01000003">
    <property type="protein sequence ID" value="SED42626.1"/>
    <property type="molecule type" value="Genomic_DNA"/>
</dbReference>
<keyword evidence="9" id="KW-1185">Reference proteome</keyword>
<dbReference type="FunFam" id="3.40.605.10:FF:000007">
    <property type="entry name" value="NAD/NADP-dependent betaine aldehyde dehydrogenase"/>
    <property type="match status" value="1"/>
</dbReference>
<gene>
    <name evidence="8" type="ORF">SAMN04489793_4923</name>
</gene>
<evidence type="ECO:0000256" key="2">
    <source>
        <dbReference type="ARBA" id="ARBA00023002"/>
    </source>
</evidence>
<evidence type="ECO:0000256" key="5">
    <source>
        <dbReference type="PROSITE-ProRule" id="PRU10007"/>
    </source>
</evidence>
<evidence type="ECO:0000259" key="7">
    <source>
        <dbReference type="Pfam" id="PF00171"/>
    </source>
</evidence>
<dbReference type="AlphaFoldDB" id="A0A1H5AJN3"/>
<evidence type="ECO:0000256" key="1">
    <source>
        <dbReference type="ARBA" id="ARBA00009986"/>
    </source>
</evidence>
<dbReference type="SUPFAM" id="SSF53720">
    <property type="entry name" value="ALDH-like"/>
    <property type="match status" value="1"/>
</dbReference>
<sequence length="473" mass="49746">MIDRTSHYIDGQWRPSTGTESIDVIDATTEDVIGRVAAGTAEDADAAVAAARAAFDGWSRTPLEERIGFLTRAAQALQARQTGIATLVSQEVGMPFAYSNVVQAGLPVQSLVSIAEVASTFAFEETVYNSLVVREPIGVVVAITPWNYPLHQVVAKVAPALAAGCTVVLKPSEVAPLTAFVLAEVFHELGLPKGVLNVVTGTGQSVGEALVGHDEVDMVSLTGSTVAGRRIGAVAAQSIKKVALELGGKSPLVVLDDADLVEAVSAGLNGCFLNSGQTCIALTRMLVPRAAMPQVEAIAAAGVEQIRVGGPFEPETVLGPLVSAQQRDRVVGYIEKGIADGARLVAGGPTPPDGLDRGYFVRPTVFTDVSEDMAIVREEIFGPVLVIQAYDDEEDAIRLANDTPFGLNAAVFSADRDRAIAVGRRIRAGQVQINDGAFNIHAPFGGYKQSGNGREFGAWGLDDYLETKSMQLP</sequence>
<reference evidence="9" key="1">
    <citation type="submission" date="2016-10" db="EMBL/GenBank/DDBJ databases">
        <authorList>
            <person name="Varghese N."/>
            <person name="Submissions S."/>
        </authorList>
    </citation>
    <scope>NUCLEOTIDE SEQUENCE [LARGE SCALE GENOMIC DNA]</scope>
    <source>
        <strain evidence="9">DSM 44234</strain>
    </source>
</reference>
<evidence type="ECO:0000313" key="8">
    <source>
        <dbReference type="EMBL" id="SED42626.1"/>
    </source>
</evidence>
<evidence type="ECO:0000256" key="3">
    <source>
        <dbReference type="ARBA" id="ARBA00024226"/>
    </source>
</evidence>
<dbReference type="InterPro" id="IPR016160">
    <property type="entry name" value="Ald_DH_CS_CYS"/>
</dbReference>
<dbReference type="Pfam" id="PF00171">
    <property type="entry name" value="Aldedh"/>
    <property type="match status" value="1"/>
</dbReference>
<evidence type="ECO:0000256" key="6">
    <source>
        <dbReference type="RuleBase" id="RU003345"/>
    </source>
</evidence>
<dbReference type="STRING" id="57704.SAMN04489793_4923"/>